<dbReference type="PANTHER" id="PTHR30419">
    <property type="entry name" value="HTH-TYPE TRANSCRIPTIONAL REGULATOR YBHD"/>
    <property type="match status" value="1"/>
</dbReference>
<evidence type="ECO:0000256" key="1">
    <source>
        <dbReference type="ARBA" id="ARBA00009437"/>
    </source>
</evidence>
<dbReference type="Pfam" id="PF03466">
    <property type="entry name" value="LysR_substrate"/>
    <property type="match status" value="1"/>
</dbReference>
<dbReference type="Gene3D" id="3.40.190.10">
    <property type="entry name" value="Periplasmic binding protein-like II"/>
    <property type="match status" value="2"/>
</dbReference>
<evidence type="ECO:0000259" key="5">
    <source>
        <dbReference type="PROSITE" id="PS50931"/>
    </source>
</evidence>
<dbReference type="PANTHER" id="PTHR30419:SF8">
    <property type="entry name" value="NITROGEN ASSIMILATION TRANSCRIPTIONAL ACTIVATOR-RELATED"/>
    <property type="match status" value="1"/>
</dbReference>
<dbReference type="PROSITE" id="PS50931">
    <property type="entry name" value="HTH_LYSR"/>
    <property type="match status" value="1"/>
</dbReference>
<dbReference type="EMBL" id="VCQT01000022">
    <property type="protein sequence ID" value="TMW13692.1"/>
    <property type="molecule type" value="Genomic_DNA"/>
</dbReference>
<keyword evidence="4" id="KW-0804">Transcription</keyword>
<proteinExistence type="inferred from homology"/>
<dbReference type="InterPro" id="IPR050950">
    <property type="entry name" value="HTH-type_LysR_regulators"/>
</dbReference>
<organism evidence="6 7">
    <name type="scientific">Alloalcanivorax gelatiniphagus</name>
    <dbReference type="NCBI Taxonomy" id="1194167"/>
    <lineage>
        <taxon>Bacteria</taxon>
        <taxon>Pseudomonadati</taxon>
        <taxon>Pseudomonadota</taxon>
        <taxon>Gammaproteobacteria</taxon>
        <taxon>Oceanospirillales</taxon>
        <taxon>Alcanivoracaceae</taxon>
        <taxon>Alloalcanivorax</taxon>
    </lineage>
</organism>
<comment type="caution">
    <text evidence="6">The sequence shown here is derived from an EMBL/GenBank/DDBJ whole genome shotgun (WGS) entry which is preliminary data.</text>
</comment>
<evidence type="ECO:0000313" key="6">
    <source>
        <dbReference type="EMBL" id="TMW13692.1"/>
    </source>
</evidence>
<evidence type="ECO:0000256" key="4">
    <source>
        <dbReference type="ARBA" id="ARBA00023163"/>
    </source>
</evidence>
<evidence type="ECO:0000256" key="3">
    <source>
        <dbReference type="ARBA" id="ARBA00023125"/>
    </source>
</evidence>
<dbReference type="InterPro" id="IPR036388">
    <property type="entry name" value="WH-like_DNA-bd_sf"/>
</dbReference>
<name>A0ABY2XMU1_9GAMM</name>
<dbReference type="Gene3D" id="1.10.10.10">
    <property type="entry name" value="Winged helix-like DNA-binding domain superfamily/Winged helix DNA-binding domain"/>
    <property type="match status" value="1"/>
</dbReference>
<dbReference type="Proteomes" id="UP000739180">
    <property type="component" value="Unassembled WGS sequence"/>
</dbReference>
<gene>
    <name evidence="6" type="ORF">FGS76_06065</name>
</gene>
<dbReference type="InterPro" id="IPR036390">
    <property type="entry name" value="WH_DNA-bd_sf"/>
</dbReference>
<evidence type="ECO:0000256" key="2">
    <source>
        <dbReference type="ARBA" id="ARBA00023015"/>
    </source>
</evidence>
<keyword evidence="3" id="KW-0238">DNA-binding</keyword>
<dbReference type="SUPFAM" id="SSF46785">
    <property type="entry name" value="Winged helix' DNA-binding domain"/>
    <property type="match status" value="1"/>
</dbReference>
<accession>A0ABY2XMU1</accession>
<comment type="similarity">
    <text evidence="1">Belongs to the LysR transcriptional regulatory family.</text>
</comment>
<sequence>MAIVSGMHCPTWRTRMLHSRLLRYLDEVARAGSIRKASERLNVSPTAVNRRILLLEEELGVELFQRLPRGMRLTSAGEILIEHVRQTLKAYRATASRIDDLKNLGGGEVNIATMNGLAGGLVGRLVSDYCEHYPRVRVNCSTLFINDIVEAVGEGAADIGLGYNLPKVPHLNELARYEAPLGAAVTPDHPLARRAVVRPSDCLGHPLILARETMVMHHRVREWFLEAGLDIQPRHLSNSIEFMKQLALSSRMVAFLGRFDIAEELERGTLVHRPFADDKLGRNTLALVTHRRQALTNTAAVGLIEVIKERLDHLDALTR</sequence>
<feature type="domain" description="HTH lysR-type" evidence="5">
    <location>
        <begin position="17"/>
        <end position="74"/>
    </location>
</feature>
<dbReference type="SUPFAM" id="SSF53850">
    <property type="entry name" value="Periplasmic binding protein-like II"/>
    <property type="match status" value="1"/>
</dbReference>
<dbReference type="InterPro" id="IPR005119">
    <property type="entry name" value="LysR_subst-bd"/>
</dbReference>
<dbReference type="Pfam" id="PF00126">
    <property type="entry name" value="HTH_1"/>
    <property type="match status" value="1"/>
</dbReference>
<keyword evidence="2" id="KW-0805">Transcription regulation</keyword>
<reference evidence="6 7" key="1">
    <citation type="submission" date="2019-05" db="EMBL/GenBank/DDBJ databases">
        <title>Genome of Alcanivorax gelatiniphagus, an oil degrading marine bacteria.</title>
        <authorList>
            <person name="Kwon K.K."/>
        </authorList>
    </citation>
    <scope>NUCLEOTIDE SEQUENCE [LARGE SCALE GENOMIC DNA]</scope>
    <source>
        <strain evidence="6 7">MEBiC 08158</strain>
    </source>
</reference>
<evidence type="ECO:0000313" key="7">
    <source>
        <dbReference type="Proteomes" id="UP000739180"/>
    </source>
</evidence>
<protein>
    <submittedName>
        <fullName evidence="6">LysR family transcriptional regulator</fullName>
    </submittedName>
</protein>
<dbReference type="InterPro" id="IPR000847">
    <property type="entry name" value="LysR_HTH_N"/>
</dbReference>
<dbReference type="PRINTS" id="PR00039">
    <property type="entry name" value="HTHLYSR"/>
</dbReference>
<keyword evidence="7" id="KW-1185">Reference proteome</keyword>